<evidence type="ECO:0000313" key="8">
    <source>
        <dbReference type="Proteomes" id="UP001199816"/>
    </source>
</evidence>
<dbReference type="PROSITE" id="PS51257">
    <property type="entry name" value="PROKAR_LIPOPROTEIN"/>
    <property type="match status" value="1"/>
</dbReference>
<evidence type="ECO:0000256" key="5">
    <source>
        <dbReference type="RuleBase" id="RU361187"/>
    </source>
</evidence>
<comment type="caution">
    <text evidence="7">The sequence shown here is derived from an EMBL/GenBank/DDBJ whole genome shotgun (WGS) entry which is preliminary data.</text>
</comment>
<feature type="chain" id="PRO_5045758471" evidence="6">
    <location>
        <begin position="25"/>
        <end position="363"/>
    </location>
</feature>
<dbReference type="EMBL" id="JAJNEC010000007">
    <property type="protein sequence ID" value="MCD2425668.1"/>
    <property type="molecule type" value="Genomic_DNA"/>
</dbReference>
<dbReference type="Pfam" id="PF04616">
    <property type="entry name" value="Glyco_hydro_43"/>
    <property type="match status" value="1"/>
</dbReference>
<feature type="signal peptide" evidence="6">
    <location>
        <begin position="1"/>
        <end position="24"/>
    </location>
</feature>
<dbReference type="PANTHER" id="PTHR43817">
    <property type="entry name" value="GLYCOSYL HYDROLASE"/>
    <property type="match status" value="1"/>
</dbReference>
<dbReference type="PANTHER" id="PTHR43817:SF1">
    <property type="entry name" value="HYDROLASE, FAMILY 43, PUTATIVE (AFU_ORTHOLOGUE AFUA_3G01660)-RELATED"/>
    <property type="match status" value="1"/>
</dbReference>
<dbReference type="Gene3D" id="2.115.10.20">
    <property type="entry name" value="Glycosyl hydrolase domain, family 43"/>
    <property type="match status" value="1"/>
</dbReference>
<protein>
    <submittedName>
        <fullName evidence="7">Family 43 glycosylhydrolase</fullName>
    </submittedName>
</protein>
<accession>A0ABS8PX92</accession>
<evidence type="ECO:0000256" key="2">
    <source>
        <dbReference type="ARBA" id="ARBA00022729"/>
    </source>
</evidence>
<dbReference type="RefSeq" id="WP_231008220.1">
    <property type="nucleotide sequence ID" value="NZ_JAJNEC010000007.1"/>
</dbReference>
<name>A0ABS8PX92_9BACT</name>
<keyword evidence="8" id="KW-1185">Reference proteome</keyword>
<keyword evidence="4 5" id="KW-0326">Glycosidase</keyword>
<dbReference type="InterPro" id="IPR006710">
    <property type="entry name" value="Glyco_hydro_43"/>
</dbReference>
<keyword evidence="3 5" id="KW-0378">Hydrolase</keyword>
<dbReference type="InterPro" id="IPR023296">
    <property type="entry name" value="Glyco_hydro_beta-prop_sf"/>
</dbReference>
<dbReference type="Proteomes" id="UP001199816">
    <property type="component" value="Unassembled WGS sequence"/>
</dbReference>
<reference evidence="7 8" key="1">
    <citation type="submission" date="2021-11" db="EMBL/GenBank/DDBJ databases">
        <title>Genomic of Niabella pedocola.</title>
        <authorList>
            <person name="Wu T."/>
        </authorList>
    </citation>
    <scope>NUCLEOTIDE SEQUENCE [LARGE SCALE GENOMIC DNA]</scope>
    <source>
        <strain evidence="7 8">JCM 31011</strain>
    </source>
</reference>
<evidence type="ECO:0000313" key="7">
    <source>
        <dbReference type="EMBL" id="MCD2425668.1"/>
    </source>
</evidence>
<gene>
    <name evidence="7" type="ORF">LQ567_22985</name>
</gene>
<evidence type="ECO:0000256" key="1">
    <source>
        <dbReference type="ARBA" id="ARBA00009865"/>
    </source>
</evidence>
<proteinExistence type="inferred from homology"/>
<sequence>MKTCKTFMAIAAAAMLFTACSRKDAVPETKTSAAGTVPAKTALAAATQYFYNPLFAGDQPDPYFYPEKDALGNYYYFFSEGDRLSIRKVSNPAYVQWSTVTTLFMGAAYGLKQIWAPELHRINGFWYLYFTATKTDDAGHRIYMMKNTHADPTDQTWTEPYPMENMPNSFAIDPNIMQTADGSKKWLLWTGRGSDGVMRIYYGKLIYPQRVDPATIKLLAQPTYAWEKADGPVNEAPEFLRKDAQGIWFIYFSANGTNSPDKYCLGRIFLKQGGNPDNPADWVKHPSPVFQTSVTNSVYSPGHCSFFTAGTEWWVAYHAKSVKQNTYGGRTARIQEFTWYDGHTPVLGTPVKTGIQTPVPGSN</sequence>
<comment type="similarity">
    <text evidence="1 5">Belongs to the glycosyl hydrolase 43 family.</text>
</comment>
<dbReference type="SUPFAM" id="SSF75005">
    <property type="entry name" value="Arabinanase/levansucrase/invertase"/>
    <property type="match status" value="1"/>
</dbReference>
<evidence type="ECO:0000256" key="4">
    <source>
        <dbReference type="ARBA" id="ARBA00023295"/>
    </source>
</evidence>
<organism evidence="7 8">
    <name type="scientific">Niabella pedocola</name>
    <dbReference type="NCBI Taxonomy" id="1752077"/>
    <lineage>
        <taxon>Bacteria</taxon>
        <taxon>Pseudomonadati</taxon>
        <taxon>Bacteroidota</taxon>
        <taxon>Chitinophagia</taxon>
        <taxon>Chitinophagales</taxon>
        <taxon>Chitinophagaceae</taxon>
        <taxon>Niabella</taxon>
    </lineage>
</organism>
<keyword evidence="2 6" id="KW-0732">Signal</keyword>
<evidence type="ECO:0000256" key="3">
    <source>
        <dbReference type="ARBA" id="ARBA00022801"/>
    </source>
</evidence>
<evidence type="ECO:0000256" key="6">
    <source>
        <dbReference type="SAM" id="SignalP"/>
    </source>
</evidence>